<dbReference type="AlphaFoldDB" id="A0A4V1X847"/>
<gene>
    <name evidence="1" type="ORF">AA0113_g1383</name>
</gene>
<accession>A0A4V1X847</accession>
<protein>
    <submittedName>
        <fullName evidence="1">Uncharacterized protein</fullName>
    </submittedName>
</protein>
<reference evidence="2" key="1">
    <citation type="journal article" date="2019" name="bioRxiv">
        <title>Genomics, evolutionary history and diagnostics of the Alternaria alternata species group including apple and Asian pear pathotypes.</title>
        <authorList>
            <person name="Armitage A.D."/>
            <person name="Cockerton H.M."/>
            <person name="Sreenivasaprasad S."/>
            <person name="Woodhall J.W."/>
            <person name="Lane C.R."/>
            <person name="Harrison R.J."/>
            <person name="Clarkson J.P."/>
        </authorList>
    </citation>
    <scope>NUCLEOTIDE SEQUENCE [LARGE SCALE GENOMIC DNA]</scope>
    <source>
        <strain evidence="2">RGR 97.0016</strain>
    </source>
</reference>
<dbReference type="EMBL" id="PEJP01000004">
    <property type="protein sequence ID" value="RYO72228.1"/>
    <property type="molecule type" value="Genomic_DNA"/>
</dbReference>
<organism evidence="1 2">
    <name type="scientific">Alternaria arborescens</name>
    <dbReference type="NCBI Taxonomy" id="156630"/>
    <lineage>
        <taxon>Eukaryota</taxon>
        <taxon>Fungi</taxon>
        <taxon>Dikarya</taxon>
        <taxon>Ascomycota</taxon>
        <taxon>Pezizomycotina</taxon>
        <taxon>Dothideomycetes</taxon>
        <taxon>Pleosporomycetidae</taxon>
        <taxon>Pleosporales</taxon>
        <taxon>Pleosporineae</taxon>
        <taxon>Pleosporaceae</taxon>
        <taxon>Alternaria</taxon>
        <taxon>Alternaria sect. Alternaria</taxon>
    </lineage>
</organism>
<name>A0A4V1X847_9PLEO</name>
<evidence type="ECO:0000313" key="1">
    <source>
        <dbReference type="EMBL" id="RYO72228.1"/>
    </source>
</evidence>
<dbReference type="Proteomes" id="UP000293823">
    <property type="component" value="Unassembled WGS sequence"/>
</dbReference>
<proteinExistence type="predicted"/>
<comment type="caution">
    <text evidence="1">The sequence shown here is derived from an EMBL/GenBank/DDBJ whole genome shotgun (WGS) entry which is preliminary data.</text>
</comment>
<keyword evidence="2" id="KW-1185">Reference proteome</keyword>
<evidence type="ECO:0000313" key="2">
    <source>
        <dbReference type="Proteomes" id="UP000293823"/>
    </source>
</evidence>
<sequence>MTKKGNKKRGLRGCAVSLLDDEEGADEELEEDRCLLIGGRPPALVISNSA</sequence>